<feature type="transmembrane region" description="Helical" evidence="12">
    <location>
        <begin position="156"/>
        <end position="177"/>
    </location>
</feature>
<evidence type="ECO:0000256" key="3">
    <source>
        <dbReference type="ARBA" id="ARBA00012438"/>
    </source>
</evidence>
<feature type="domain" description="HAMP" evidence="14">
    <location>
        <begin position="179"/>
        <end position="230"/>
    </location>
</feature>
<evidence type="ECO:0000256" key="6">
    <source>
        <dbReference type="ARBA" id="ARBA00022679"/>
    </source>
</evidence>
<evidence type="ECO:0000256" key="8">
    <source>
        <dbReference type="ARBA" id="ARBA00022777"/>
    </source>
</evidence>
<keyword evidence="4" id="KW-1003">Cell membrane</keyword>
<keyword evidence="12" id="KW-0812">Transmembrane</keyword>
<dbReference type="GO" id="GO:0016301">
    <property type="term" value="F:kinase activity"/>
    <property type="evidence" value="ECO:0007669"/>
    <property type="project" value="UniProtKB-KW"/>
</dbReference>
<keyword evidence="5" id="KW-0597">Phosphoprotein</keyword>
<proteinExistence type="predicted"/>
<dbReference type="Pfam" id="PF00512">
    <property type="entry name" value="HisKA"/>
    <property type="match status" value="1"/>
</dbReference>
<dbReference type="Pfam" id="PF02518">
    <property type="entry name" value="HATPase_c"/>
    <property type="match status" value="1"/>
</dbReference>
<evidence type="ECO:0000256" key="12">
    <source>
        <dbReference type="SAM" id="Phobius"/>
    </source>
</evidence>
<keyword evidence="10" id="KW-0902">Two-component regulatory system</keyword>
<evidence type="ECO:0000256" key="7">
    <source>
        <dbReference type="ARBA" id="ARBA00022741"/>
    </source>
</evidence>
<gene>
    <name evidence="15" type="ORF">SJI18_17835</name>
</gene>
<evidence type="ECO:0000259" key="14">
    <source>
        <dbReference type="PROSITE" id="PS50885"/>
    </source>
</evidence>
<evidence type="ECO:0000313" key="15">
    <source>
        <dbReference type="EMBL" id="MEF2114157.1"/>
    </source>
</evidence>
<dbReference type="SMART" id="SM00388">
    <property type="entry name" value="HisKA"/>
    <property type="match status" value="1"/>
</dbReference>
<dbReference type="EC" id="2.7.13.3" evidence="3"/>
<comment type="caution">
    <text evidence="15">The sequence shown here is derived from an EMBL/GenBank/DDBJ whole genome shotgun (WGS) entry which is preliminary data.</text>
</comment>
<feature type="domain" description="Histidine kinase" evidence="13">
    <location>
        <begin position="245"/>
        <end position="482"/>
    </location>
</feature>
<dbReference type="InterPro" id="IPR003660">
    <property type="entry name" value="HAMP_dom"/>
</dbReference>
<protein>
    <recommendedName>
        <fullName evidence="3">histidine kinase</fullName>
        <ecNumber evidence="3">2.7.13.3</ecNumber>
    </recommendedName>
</protein>
<dbReference type="Pfam" id="PF00672">
    <property type="entry name" value="HAMP"/>
    <property type="match status" value="1"/>
</dbReference>
<evidence type="ECO:0000256" key="5">
    <source>
        <dbReference type="ARBA" id="ARBA00022553"/>
    </source>
</evidence>
<evidence type="ECO:0000256" key="9">
    <source>
        <dbReference type="ARBA" id="ARBA00022840"/>
    </source>
</evidence>
<evidence type="ECO:0000256" key="4">
    <source>
        <dbReference type="ARBA" id="ARBA00022475"/>
    </source>
</evidence>
<organism evidence="15 16">
    <name type="scientific">Clostridium frigoriphilum</name>
    <dbReference type="NCBI Taxonomy" id="443253"/>
    <lineage>
        <taxon>Bacteria</taxon>
        <taxon>Bacillati</taxon>
        <taxon>Bacillota</taxon>
        <taxon>Clostridia</taxon>
        <taxon>Eubacteriales</taxon>
        <taxon>Clostridiaceae</taxon>
        <taxon>Clostridium</taxon>
    </lineage>
</organism>
<reference evidence="15 16" key="1">
    <citation type="submission" date="2023-11" db="EMBL/GenBank/DDBJ databases">
        <title>Draft genome sequence of a psychrophilic Clostridium strain from permafrost water brine.</title>
        <authorList>
            <person name="Shcherbakova V.A."/>
            <person name="Trubitsyn V.E."/>
            <person name="Zakharyuk A.G."/>
        </authorList>
    </citation>
    <scope>NUCLEOTIDE SEQUENCE [LARGE SCALE GENOMIC DNA]</scope>
    <source>
        <strain evidence="15 16">14F</strain>
    </source>
</reference>
<keyword evidence="12" id="KW-1133">Transmembrane helix</keyword>
<dbReference type="InterPro" id="IPR005467">
    <property type="entry name" value="His_kinase_dom"/>
</dbReference>
<dbReference type="Proteomes" id="UP001498469">
    <property type="component" value="Unassembled WGS sequence"/>
</dbReference>
<dbReference type="EMBL" id="JAZHFS010000019">
    <property type="protein sequence ID" value="MEF2114157.1"/>
    <property type="molecule type" value="Genomic_DNA"/>
</dbReference>
<dbReference type="InterPro" id="IPR050398">
    <property type="entry name" value="HssS/ArlS-like"/>
</dbReference>
<dbReference type="SMART" id="SM00387">
    <property type="entry name" value="HATPase_c"/>
    <property type="match status" value="1"/>
</dbReference>
<keyword evidence="11 12" id="KW-0472">Membrane</keyword>
<evidence type="ECO:0000256" key="11">
    <source>
        <dbReference type="ARBA" id="ARBA00023136"/>
    </source>
</evidence>
<dbReference type="PROSITE" id="PS50109">
    <property type="entry name" value="HIS_KIN"/>
    <property type="match status" value="1"/>
</dbReference>
<name>A0ABU7UU82_9CLOT</name>
<evidence type="ECO:0000256" key="10">
    <source>
        <dbReference type="ARBA" id="ARBA00023012"/>
    </source>
</evidence>
<feature type="transmembrane region" description="Helical" evidence="12">
    <location>
        <begin position="12"/>
        <end position="30"/>
    </location>
</feature>
<accession>A0ABU7UU82</accession>
<dbReference type="InterPro" id="IPR003594">
    <property type="entry name" value="HATPase_dom"/>
</dbReference>
<dbReference type="PROSITE" id="PS50885">
    <property type="entry name" value="HAMP"/>
    <property type="match status" value="1"/>
</dbReference>
<evidence type="ECO:0000259" key="13">
    <source>
        <dbReference type="PROSITE" id="PS50109"/>
    </source>
</evidence>
<keyword evidence="6" id="KW-0808">Transferase</keyword>
<evidence type="ECO:0000256" key="2">
    <source>
        <dbReference type="ARBA" id="ARBA00004651"/>
    </source>
</evidence>
<dbReference type="CDD" id="cd06225">
    <property type="entry name" value="HAMP"/>
    <property type="match status" value="1"/>
</dbReference>
<dbReference type="InterPro" id="IPR003661">
    <property type="entry name" value="HisK_dim/P_dom"/>
</dbReference>
<evidence type="ECO:0000313" key="16">
    <source>
        <dbReference type="Proteomes" id="UP001498469"/>
    </source>
</evidence>
<comment type="subcellular location">
    <subcellularLocation>
        <location evidence="2">Cell membrane</location>
        <topology evidence="2">Multi-pass membrane protein</topology>
    </subcellularLocation>
</comment>
<dbReference type="PANTHER" id="PTHR45528">
    <property type="entry name" value="SENSOR HISTIDINE KINASE CPXA"/>
    <property type="match status" value="1"/>
</dbReference>
<sequence length="485" mass="55846">MKLKKWLSLSHLIIMLAPIITAALLFNVLVDYNKNNDLKDYLLIMSKFKVYEDKIQSPEIYNTNSLKDKNFVISKDKNLVLIELYTDVGEKIYPSNESSMLYTQTQELYSDLYKVVTGYKAYTLKKPVFKDSTLIGFYKITIARNIFVKDVNNKTIIAIICFIFVLIIIYASVILLLNRKFNKPIKLLVEGMHNFATGDGNTVKYKNKDEIGEIITNFNIMEEDIEDKRKTIEADQKTKEYMISAISHDLKTPLTAVRAYSEAIINEKDSDIKKIKNKALVILNKSVYMQKMIDDLLMYNLLTTDYKMNFVEVDGYELFEMLFSGYDEDCEKNEIKLICEISLQGKYKVDVNQMTRVVDNLMSNALRYTPKRGNIYMGAFSMGDKKLTERLGHKDIEELNLIKSEGFVLLIKNDGVIIPKEDKDKVFLPFYQCDDSRSKKTSNGVGLGLSIVNLVIAKHEGEVRIFSEDNSTVFACWIPQNQSKE</sequence>
<keyword evidence="16" id="KW-1185">Reference proteome</keyword>
<dbReference type="RefSeq" id="WP_216252878.1">
    <property type="nucleotide sequence ID" value="NZ_JAZHFS010000019.1"/>
</dbReference>
<dbReference type="PANTHER" id="PTHR45528:SF1">
    <property type="entry name" value="SENSOR HISTIDINE KINASE CPXA"/>
    <property type="match status" value="1"/>
</dbReference>
<keyword evidence="8 15" id="KW-0418">Kinase</keyword>
<dbReference type="CDD" id="cd00082">
    <property type="entry name" value="HisKA"/>
    <property type="match status" value="1"/>
</dbReference>
<evidence type="ECO:0000256" key="1">
    <source>
        <dbReference type="ARBA" id="ARBA00000085"/>
    </source>
</evidence>
<comment type="catalytic activity">
    <reaction evidence="1">
        <text>ATP + protein L-histidine = ADP + protein N-phospho-L-histidine.</text>
        <dbReference type="EC" id="2.7.13.3"/>
    </reaction>
</comment>
<keyword evidence="7" id="KW-0547">Nucleotide-binding</keyword>
<keyword evidence="9" id="KW-0067">ATP-binding</keyword>